<dbReference type="Proteomes" id="UP001148018">
    <property type="component" value="Unassembled WGS sequence"/>
</dbReference>
<dbReference type="AlphaFoldDB" id="A0A9Q0DQX5"/>
<evidence type="ECO:0008006" key="5">
    <source>
        <dbReference type="Google" id="ProtNLM"/>
    </source>
</evidence>
<evidence type="ECO:0000256" key="2">
    <source>
        <dbReference type="ARBA" id="ARBA00023136"/>
    </source>
</evidence>
<keyword evidence="2" id="KW-0472">Membrane</keyword>
<evidence type="ECO:0000313" key="3">
    <source>
        <dbReference type="EMBL" id="KAJ3594049.1"/>
    </source>
</evidence>
<name>A0A9Q0DQX5_9TELE</name>
<proteinExistence type="predicted"/>
<accession>A0A9Q0DQX5</accession>
<dbReference type="SUPFAM" id="SSF49313">
    <property type="entry name" value="Cadherin-like"/>
    <property type="match status" value="1"/>
</dbReference>
<comment type="subcellular location">
    <subcellularLocation>
        <location evidence="1">Membrane</location>
    </subcellularLocation>
</comment>
<dbReference type="OrthoDB" id="6079678at2759"/>
<gene>
    <name evidence="3" type="ORF">NHX12_006381</name>
</gene>
<evidence type="ECO:0000256" key="1">
    <source>
        <dbReference type="ARBA" id="ARBA00004370"/>
    </source>
</evidence>
<dbReference type="Gene3D" id="2.60.40.60">
    <property type="entry name" value="Cadherins"/>
    <property type="match status" value="1"/>
</dbReference>
<dbReference type="InterPro" id="IPR015919">
    <property type="entry name" value="Cadherin-like_sf"/>
</dbReference>
<reference evidence="3" key="1">
    <citation type="submission" date="2022-07" db="EMBL/GenBank/DDBJ databases">
        <title>Chromosome-level genome of Muraenolepis orangiensis.</title>
        <authorList>
            <person name="Kim J."/>
        </authorList>
    </citation>
    <scope>NUCLEOTIDE SEQUENCE</scope>
    <source>
        <strain evidence="3">KU_S4_2022</strain>
        <tissue evidence="3">Muscle</tissue>
    </source>
</reference>
<dbReference type="EMBL" id="JANIIK010000112">
    <property type="protein sequence ID" value="KAJ3594049.1"/>
    <property type="molecule type" value="Genomic_DNA"/>
</dbReference>
<keyword evidence="4" id="KW-1185">Reference proteome</keyword>
<evidence type="ECO:0000313" key="4">
    <source>
        <dbReference type="Proteomes" id="UP001148018"/>
    </source>
</evidence>
<sequence>MGDDGYGTATIRVKDINNHVPIFTEHSCLARVSEKADINAEVYPFTPMPQFCVASPSVCQLLKMSQTSALVRVMDPNSLQNALPFHFSIPADYRHSNNFYLPDNLNGTASLTALRTFDRERQEFLIR</sequence>
<comment type="caution">
    <text evidence="3">The sequence shown here is derived from an EMBL/GenBank/DDBJ whole genome shotgun (WGS) entry which is preliminary data.</text>
</comment>
<organism evidence="3 4">
    <name type="scientific">Muraenolepis orangiensis</name>
    <name type="common">Patagonian moray cod</name>
    <dbReference type="NCBI Taxonomy" id="630683"/>
    <lineage>
        <taxon>Eukaryota</taxon>
        <taxon>Metazoa</taxon>
        <taxon>Chordata</taxon>
        <taxon>Craniata</taxon>
        <taxon>Vertebrata</taxon>
        <taxon>Euteleostomi</taxon>
        <taxon>Actinopterygii</taxon>
        <taxon>Neopterygii</taxon>
        <taxon>Teleostei</taxon>
        <taxon>Neoteleostei</taxon>
        <taxon>Acanthomorphata</taxon>
        <taxon>Zeiogadaria</taxon>
        <taxon>Gadariae</taxon>
        <taxon>Gadiformes</taxon>
        <taxon>Muraenolepidoidei</taxon>
        <taxon>Muraenolepididae</taxon>
        <taxon>Muraenolepis</taxon>
    </lineage>
</organism>
<protein>
    <recommendedName>
        <fullName evidence="5">Cadherin domain-containing protein</fullName>
    </recommendedName>
</protein>
<dbReference type="GO" id="GO:0016020">
    <property type="term" value="C:membrane"/>
    <property type="evidence" value="ECO:0007669"/>
    <property type="project" value="UniProtKB-SubCell"/>
</dbReference>
<dbReference type="GO" id="GO:0005509">
    <property type="term" value="F:calcium ion binding"/>
    <property type="evidence" value="ECO:0007669"/>
    <property type="project" value="InterPro"/>
</dbReference>